<dbReference type="CDD" id="cd00067">
    <property type="entry name" value="GAL4"/>
    <property type="match status" value="1"/>
</dbReference>
<protein>
    <recommendedName>
        <fullName evidence="2">Zn(2)-C6 fungal-type domain-containing protein</fullName>
    </recommendedName>
</protein>
<dbReference type="PANTHER" id="PTHR38111">
    <property type="entry name" value="ZN(2)-C6 FUNGAL-TYPE DOMAIN-CONTAINING PROTEIN-RELATED"/>
    <property type="match status" value="1"/>
</dbReference>
<dbReference type="GO" id="GO:0000981">
    <property type="term" value="F:DNA-binding transcription factor activity, RNA polymerase II-specific"/>
    <property type="evidence" value="ECO:0007669"/>
    <property type="project" value="InterPro"/>
</dbReference>
<organism evidence="3 4">
    <name type="scientific">Lophium mytilinum</name>
    <dbReference type="NCBI Taxonomy" id="390894"/>
    <lineage>
        <taxon>Eukaryota</taxon>
        <taxon>Fungi</taxon>
        <taxon>Dikarya</taxon>
        <taxon>Ascomycota</taxon>
        <taxon>Pezizomycotina</taxon>
        <taxon>Dothideomycetes</taxon>
        <taxon>Pleosporomycetidae</taxon>
        <taxon>Mytilinidiales</taxon>
        <taxon>Mytilinidiaceae</taxon>
        <taxon>Lophium</taxon>
    </lineage>
</organism>
<dbReference type="PROSITE" id="PS50048">
    <property type="entry name" value="ZN2_CY6_FUNGAL_2"/>
    <property type="match status" value="1"/>
</dbReference>
<dbReference type="Proteomes" id="UP000799750">
    <property type="component" value="Unassembled WGS sequence"/>
</dbReference>
<reference evidence="3" key="1">
    <citation type="journal article" date="2020" name="Stud. Mycol.">
        <title>101 Dothideomycetes genomes: a test case for predicting lifestyles and emergence of pathogens.</title>
        <authorList>
            <person name="Haridas S."/>
            <person name="Albert R."/>
            <person name="Binder M."/>
            <person name="Bloem J."/>
            <person name="Labutti K."/>
            <person name="Salamov A."/>
            <person name="Andreopoulos B."/>
            <person name="Baker S."/>
            <person name="Barry K."/>
            <person name="Bills G."/>
            <person name="Bluhm B."/>
            <person name="Cannon C."/>
            <person name="Castanera R."/>
            <person name="Culley D."/>
            <person name="Daum C."/>
            <person name="Ezra D."/>
            <person name="Gonzalez J."/>
            <person name="Henrissat B."/>
            <person name="Kuo A."/>
            <person name="Liang C."/>
            <person name="Lipzen A."/>
            <person name="Lutzoni F."/>
            <person name="Magnuson J."/>
            <person name="Mondo S."/>
            <person name="Nolan M."/>
            <person name="Ohm R."/>
            <person name="Pangilinan J."/>
            <person name="Park H.-J."/>
            <person name="Ramirez L."/>
            <person name="Alfaro M."/>
            <person name="Sun H."/>
            <person name="Tritt A."/>
            <person name="Yoshinaga Y."/>
            <person name="Zwiers L.-H."/>
            <person name="Turgeon B."/>
            <person name="Goodwin S."/>
            <person name="Spatafora J."/>
            <person name="Crous P."/>
            <person name="Grigoriev I."/>
        </authorList>
    </citation>
    <scope>NUCLEOTIDE SEQUENCE</scope>
    <source>
        <strain evidence="3">CBS 269.34</strain>
    </source>
</reference>
<dbReference type="PANTHER" id="PTHR38111:SF2">
    <property type="entry name" value="FINGER DOMAIN PROTEIN, PUTATIVE (AFU_ORTHOLOGUE AFUA_1G01560)-RELATED"/>
    <property type="match status" value="1"/>
</dbReference>
<evidence type="ECO:0000256" key="1">
    <source>
        <dbReference type="ARBA" id="ARBA00023242"/>
    </source>
</evidence>
<dbReference type="Pfam" id="PF11951">
    <property type="entry name" value="Fungal_trans_2"/>
    <property type="match status" value="1"/>
</dbReference>
<sequence>MMSLLGPLDKRLLVRRCKACQRRKIKCSMPTPCTYCVRTCQPCEPASGAGAGREPRSKAVVFTLPQTGAKPIRKGGKTLDQHVLLSPTVYHVDLWPDSTDQHVSHFFDVFLAANDFSGTSWRSLPISLSEMIADSSALKDVAIALAALDCSRRPHSAPTAERGVSLRQTALSSYSRALQEVRVELSTPNQLVARESTVWVTFFLGIFELMLESNEKNWEKHFLYGTSHLLQVQGPKCCGTGRGRERFLALRIFEISRALIYQNTTFLAEPEWLELAQQLKEEDREGWYPKEAMYDLMLSCSVLCTRATYYADAVEAASETLDTSDGFAVITEGLYLRRCLSDWYHQIECRLPTARDPSTPLQTNMELLIALIYYHALSIFLSGCFDYRLSCFPAPPASLPILTRTQVERHLASILSLTELALNKTWLTGVAFLFPLRVAAARAWSAADQNEVVQRLRSVRSKGFSITNLFEEEVNCLWEEGGMPDGWKWA</sequence>
<feature type="domain" description="Zn(2)-C6 fungal-type" evidence="2">
    <location>
        <begin position="16"/>
        <end position="43"/>
    </location>
</feature>
<proteinExistence type="predicted"/>
<dbReference type="SUPFAM" id="SSF57701">
    <property type="entry name" value="Zn2/Cys6 DNA-binding domain"/>
    <property type="match status" value="1"/>
</dbReference>
<evidence type="ECO:0000313" key="3">
    <source>
        <dbReference type="EMBL" id="KAF2501785.1"/>
    </source>
</evidence>
<dbReference type="InterPro" id="IPR053178">
    <property type="entry name" value="Osmoadaptation_assoc"/>
</dbReference>
<name>A0A6A6RAD4_9PEZI</name>
<dbReference type="InterPro" id="IPR021858">
    <property type="entry name" value="Fun_TF"/>
</dbReference>
<evidence type="ECO:0000259" key="2">
    <source>
        <dbReference type="PROSITE" id="PS50048"/>
    </source>
</evidence>
<evidence type="ECO:0000313" key="4">
    <source>
        <dbReference type="Proteomes" id="UP000799750"/>
    </source>
</evidence>
<dbReference type="InterPro" id="IPR036864">
    <property type="entry name" value="Zn2-C6_fun-type_DNA-bd_sf"/>
</dbReference>
<keyword evidence="4" id="KW-1185">Reference proteome</keyword>
<accession>A0A6A6RAD4</accession>
<keyword evidence="1" id="KW-0539">Nucleus</keyword>
<dbReference type="GO" id="GO:0008270">
    <property type="term" value="F:zinc ion binding"/>
    <property type="evidence" value="ECO:0007669"/>
    <property type="project" value="InterPro"/>
</dbReference>
<dbReference type="EMBL" id="MU004182">
    <property type="protein sequence ID" value="KAF2501785.1"/>
    <property type="molecule type" value="Genomic_DNA"/>
</dbReference>
<gene>
    <name evidence="3" type="ORF">BU16DRAFT_501132</name>
</gene>
<dbReference type="OrthoDB" id="194358at2759"/>
<dbReference type="AlphaFoldDB" id="A0A6A6RAD4"/>
<dbReference type="InterPro" id="IPR001138">
    <property type="entry name" value="Zn2Cys6_DnaBD"/>
</dbReference>